<evidence type="ECO:0000313" key="1">
    <source>
        <dbReference type="EMBL" id="MBM3331859.1"/>
    </source>
</evidence>
<protein>
    <submittedName>
        <fullName evidence="1">Uncharacterized protein</fullName>
    </submittedName>
</protein>
<organism evidence="1 2">
    <name type="scientific">candidate division WOR-3 bacterium</name>
    <dbReference type="NCBI Taxonomy" id="2052148"/>
    <lineage>
        <taxon>Bacteria</taxon>
        <taxon>Bacteria division WOR-3</taxon>
    </lineage>
</organism>
<dbReference type="Proteomes" id="UP000779900">
    <property type="component" value="Unassembled WGS sequence"/>
</dbReference>
<dbReference type="EMBL" id="VGIR01000047">
    <property type="protein sequence ID" value="MBM3331859.1"/>
    <property type="molecule type" value="Genomic_DNA"/>
</dbReference>
<sequence>MTEAPLEEHLRPLAHLVGRTFRGTLSEPGAPKPLVDVSRWERALNGMAVRNLHSVNDGEYGGETTIFWNRELQTLEFFYFTTAGFFTRGTMTVENGVISTREQVTGNENGITEVAAQSELLADGRLRTGSQYLQNGKWVEGHSGIYVPDGSAEVRFR</sequence>
<comment type="caution">
    <text evidence="1">The sequence shown here is derived from an EMBL/GenBank/DDBJ whole genome shotgun (WGS) entry which is preliminary data.</text>
</comment>
<accession>A0A938BTH2</accession>
<gene>
    <name evidence="1" type="ORF">FJY68_08420</name>
</gene>
<reference evidence="1" key="1">
    <citation type="submission" date="2019-03" db="EMBL/GenBank/DDBJ databases">
        <title>Lake Tanganyika Metagenome-Assembled Genomes (MAGs).</title>
        <authorList>
            <person name="Tran P."/>
        </authorList>
    </citation>
    <scope>NUCLEOTIDE SEQUENCE</scope>
    <source>
        <strain evidence="1">K_DeepCast_150m_m2_040</strain>
    </source>
</reference>
<evidence type="ECO:0000313" key="2">
    <source>
        <dbReference type="Proteomes" id="UP000779900"/>
    </source>
</evidence>
<name>A0A938BTH2_UNCW3</name>
<dbReference type="AlphaFoldDB" id="A0A938BTH2"/>
<proteinExistence type="predicted"/>